<protein>
    <recommendedName>
        <fullName evidence="2">CAAX prenyl protease 2/Lysostaphin resistance protein A-like domain-containing protein</fullName>
    </recommendedName>
</protein>
<accession>A0AAE4BP49</accession>
<name>A0AAE4BP49_9BACT</name>
<gene>
    <name evidence="3" type="ORF">HNQ88_000540</name>
</gene>
<feature type="transmembrane region" description="Helical" evidence="1">
    <location>
        <begin position="15"/>
        <end position="42"/>
    </location>
</feature>
<dbReference type="PANTHER" id="PTHR39430">
    <property type="entry name" value="MEMBRANE-ASSOCIATED PROTEASE-RELATED"/>
    <property type="match status" value="1"/>
</dbReference>
<evidence type="ECO:0000313" key="4">
    <source>
        <dbReference type="Proteomes" id="UP001185092"/>
    </source>
</evidence>
<feature type="transmembrane region" description="Helical" evidence="1">
    <location>
        <begin position="199"/>
        <end position="220"/>
    </location>
</feature>
<keyword evidence="1" id="KW-0472">Membrane</keyword>
<evidence type="ECO:0000313" key="3">
    <source>
        <dbReference type="EMBL" id="MDR6237564.1"/>
    </source>
</evidence>
<feature type="transmembrane region" description="Helical" evidence="1">
    <location>
        <begin position="104"/>
        <end position="126"/>
    </location>
</feature>
<dbReference type="GO" id="GO:0080120">
    <property type="term" value="P:CAAX-box protein maturation"/>
    <property type="evidence" value="ECO:0007669"/>
    <property type="project" value="UniProtKB-ARBA"/>
</dbReference>
<reference evidence="3" key="1">
    <citation type="submission" date="2023-07" db="EMBL/GenBank/DDBJ databases">
        <title>Genomic Encyclopedia of Type Strains, Phase IV (KMG-IV): sequencing the most valuable type-strain genomes for metagenomic binning, comparative biology and taxonomic classification.</title>
        <authorList>
            <person name="Goeker M."/>
        </authorList>
    </citation>
    <scope>NUCLEOTIDE SEQUENCE</scope>
    <source>
        <strain evidence="3">DSM 26174</strain>
    </source>
</reference>
<dbReference type="InterPro" id="IPR003675">
    <property type="entry name" value="Rce1/LyrA-like_dom"/>
</dbReference>
<feature type="transmembrane region" description="Helical" evidence="1">
    <location>
        <begin position="62"/>
        <end position="83"/>
    </location>
</feature>
<proteinExistence type="predicted"/>
<feature type="domain" description="CAAX prenyl protease 2/Lysostaphin resistance protein A-like" evidence="2">
    <location>
        <begin position="141"/>
        <end position="238"/>
    </location>
</feature>
<keyword evidence="1" id="KW-0812">Transmembrane</keyword>
<keyword evidence="1" id="KW-1133">Transmembrane helix</keyword>
<dbReference type="PANTHER" id="PTHR39430:SF1">
    <property type="entry name" value="PROTEASE"/>
    <property type="match status" value="1"/>
</dbReference>
<organism evidence="3 4">
    <name type="scientific">Aureibacter tunicatorum</name>
    <dbReference type="NCBI Taxonomy" id="866807"/>
    <lineage>
        <taxon>Bacteria</taxon>
        <taxon>Pseudomonadati</taxon>
        <taxon>Bacteroidota</taxon>
        <taxon>Cytophagia</taxon>
        <taxon>Cytophagales</taxon>
        <taxon>Persicobacteraceae</taxon>
        <taxon>Aureibacter</taxon>
    </lineage>
</organism>
<feature type="transmembrane region" description="Helical" evidence="1">
    <location>
        <begin position="138"/>
        <end position="164"/>
    </location>
</feature>
<feature type="transmembrane region" description="Helical" evidence="1">
    <location>
        <begin position="265"/>
        <end position="282"/>
    </location>
</feature>
<comment type="caution">
    <text evidence="3">The sequence shown here is derived from an EMBL/GenBank/DDBJ whole genome shotgun (WGS) entry which is preliminary data.</text>
</comment>
<dbReference type="Pfam" id="PF02517">
    <property type="entry name" value="Rce1-like"/>
    <property type="match status" value="1"/>
</dbReference>
<evidence type="ECO:0000256" key="1">
    <source>
        <dbReference type="SAM" id="Phobius"/>
    </source>
</evidence>
<dbReference type="EMBL" id="JAVDQD010000001">
    <property type="protein sequence ID" value="MDR6237564.1"/>
    <property type="molecule type" value="Genomic_DNA"/>
</dbReference>
<dbReference type="Proteomes" id="UP001185092">
    <property type="component" value="Unassembled WGS sequence"/>
</dbReference>
<evidence type="ECO:0000259" key="2">
    <source>
        <dbReference type="Pfam" id="PF02517"/>
    </source>
</evidence>
<feature type="transmembrane region" description="Helical" evidence="1">
    <location>
        <begin position="176"/>
        <end position="193"/>
    </location>
</feature>
<dbReference type="GO" id="GO:0004175">
    <property type="term" value="F:endopeptidase activity"/>
    <property type="evidence" value="ECO:0007669"/>
    <property type="project" value="UniProtKB-ARBA"/>
</dbReference>
<feature type="transmembrane region" description="Helical" evidence="1">
    <location>
        <begin position="227"/>
        <end position="245"/>
    </location>
</feature>
<sequence length="309" mass="35500">MTKFLENSSQGNNKWYIYMVSFFFMLGGNVIGSIPLIVAMFYFNSDMNFESASIEGRPTLTLALMLLTFIATLGMLLIAIKYLHKKRLNDVLTGRPSFDWSRMFYGIKIWFAVMAVSSVISVIISPEDVELIFDLGKFVPLFFVVILMVPIQAATEEVIFRAYYMQGMTMISRNRWLPLLVTSIIFGLLHIGNPEVEEFGVAIMMPQYISMGLFFGIMTLMDDGSELAIGMHAINNVFLALFFTHDSSALKTDAVFRIKEVNPEYEMIFMLIQFTIVLFILSRKYKWKDWSRLYAKVIMPKEPEAIEEL</sequence>
<dbReference type="RefSeq" id="WP_309937032.1">
    <property type="nucleotide sequence ID" value="NZ_AP025305.1"/>
</dbReference>
<keyword evidence="4" id="KW-1185">Reference proteome</keyword>
<dbReference type="AlphaFoldDB" id="A0AAE4BP49"/>